<reference evidence="2 3" key="1">
    <citation type="journal article" date="2011" name="BMC Genomics">
        <title>Insight into cross-talk between intra-amoebal pathogens.</title>
        <authorList>
            <person name="Gimenez G."/>
            <person name="Bertelli C."/>
            <person name="Moliner C."/>
            <person name="Robert C."/>
            <person name="Raoult D."/>
            <person name="Fournier P.E."/>
            <person name="Greub G."/>
        </authorList>
    </citation>
    <scope>NUCLEOTIDE SEQUENCE [LARGE SCALE GENOMIC DNA]</scope>
    <source>
        <strain evidence="2 3">LLAP12</strain>
    </source>
</reference>
<sequence length="86" mass="9211">MTHDEVDTGTVVIAKSNNNQSVVDKSAAPHKDFMKQSSSITDILSTISRGNAAKEAVLKSQLMDMKKSAQSESSELDSDTQSIAKP</sequence>
<feature type="region of interest" description="Disordered" evidence="1">
    <location>
        <begin position="64"/>
        <end position="86"/>
    </location>
</feature>
<gene>
    <name evidence="2" type="ORF">LDG_7323</name>
</gene>
<protein>
    <submittedName>
        <fullName evidence="2">Uncharacterized protein</fullName>
    </submittedName>
</protein>
<dbReference type="Proteomes" id="UP000002770">
    <property type="component" value="Unassembled WGS sequence"/>
</dbReference>
<dbReference type="AlphaFoldDB" id="G9EPY2"/>
<dbReference type="HOGENOM" id="CLU_2494042_0_0_6"/>
<feature type="compositionally biased region" description="Polar residues" evidence="1">
    <location>
        <begin position="70"/>
        <end position="86"/>
    </location>
</feature>
<name>G9EPY2_9GAMM</name>
<evidence type="ECO:0000313" key="2">
    <source>
        <dbReference type="EMBL" id="EHL30684.1"/>
    </source>
</evidence>
<dbReference type="InParanoid" id="G9EPY2"/>
<proteinExistence type="predicted"/>
<evidence type="ECO:0000313" key="3">
    <source>
        <dbReference type="Proteomes" id="UP000002770"/>
    </source>
</evidence>
<organism evidence="2 3">
    <name type="scientific">Legionella drancourtii LLAP12</name>
    <dbReference type="NCBI Taxonomy" id="658187"/>
    <lineage>
        <taxon>Bacteria</taxon>
        <taxon>Pseudomonadati</taxon>
        <taxon>Pseudomonadota</taxon>
        <taxon>Gammaproteobacteria</taxon>
        <taxon>Legionellales</taxon>
        <taxon>Legionellaceae</taxon>
        <taxon>Legionella</taxon>
    </lineage>
</organism>
<dbReference type="STRING" id="658187.LDG_7323"/>
<evidence type="ECO:0000256" key="1">
    <source>
        <dbReference type="SAM" id="MobiDB-lite"/>
    </source>
</evidence>
<accession>G9EPY2</accession>
<dbReference type="EMBL" id="JH413827">
    <property type="protein sequence ID" value="EHL30684.1"/>
    <property type="molecule type" value="Genomic_DNA"/>
</dbReference>
<keyword evidence="3" id="KW-1185">Reference proteome</keyword>